<dbReference type="RefSeq" id="WP_089482048.1">
    <property type="nucleotide sequence ID" value="NZ_MUGS01000106.1"/>
</dbReference>
<gene>
    <name evidence="1" type="ORF">B0A64_24395</name>
</gene>
<dbReference type="OrthoDB" id="1347637at2"/>
<accession>A0A227ND51</accession>
<proteinExistence type="predicted"/>
<keyword evidence="2" id="KW-1185">Reference proteome</keyword>
<evidence type="ECO:0000313" key="2">
    <source>
        <dbReference type="Proteomes" id="UP000214684"/>
    </source>
</evidence>
<comment type="caution">
    <text evidence="1">The sequence shown here is derived from an EMBL/GenBank/DDBJ whole genome shotgun (WGS) entry which is preliminary data.</text>
</comment>
<organism evidence="1 2">
    <name type="scientific">Flavobacterium araucananum</name>
    <dbReference type="NCBI Taxonomy" id="946678"/>
    <lineage>
        <taxon>Bacteria</taxon>
        <taxon>Pseudomonadati</taxon>
        <taxon>Bacteroidota</taxon>
        <taxon>Flavobacteriia</taxon>
        <taxon>Flavobacteriales</taxon>
        <taxon>Flavobacteriaceae</taxon>
        <taxon>Flavobacterium</taxon>
    </lineage>
</organism>
<evidence type="ECO:0000313" key="1">
    <source>
        <dbReference type="EMBL" id="OXE95562.1"/>
    </source>
</evidence>
<dbReference type="AlphaFoldDB" id="A0A227ND51"/>
<dbReference type="EMBL" id="MUGS01000106">
    <property type="protein sequence ID" value="OXE95562.1"/>
    <property type="molecule type" value="Genomic_DNA"/>
</dbReference>
<reference evidence="1 2" key="1">
    <citation type="submission" date="2016-11" db="EMBL/GenBank/DDBJ databases">
        <title>Whole genomes of Flavobacteriaceae.</title>
        <authorList>
            <person name="Stine C."/>
            <person name="Li C."/>
            <person name="Tadesse D."/>
        </authorList>
    </citation>
    <scope>NUCLEOTIDE SEQUENCE [LARGE SCALE GENOMIC DNA]</scope>
    <source>
        <strain evidence="1 2">DSM 24704</strain>
    </source>
</reference>
<protein>
    <submittedName>
        <fullName evidence="1">Uncharacterized protein</fullName>
    </submittedName>
</protein>
<name>A0A227ND51_9FLAO</name>
<dbReference type="Proteomes" id="UP000214684">
    <property type="component" value="Unassembled WGS sequence"/>
</dbReference>
<sequence>MPKAKAFLSVFLLINFCSCDKVDTRDLHVKNNSDKVIFSILSKKDDMNDAPFYYEYTDDFSESKRGDYDAPFIFMEIKKGRNNSKLR</sequence>